<gene>
    <name evidence="2" type="ORF">RIF29_18373</name>
</gene>
<keyword evidence="3" id="KW-1185">Reference proteome</keyword>
<dbReference type="PANTHER" id="PTHR35486:SF1">
    <property type="entry name" value="OS02G0689500 PROTEIN"/>
    <property type="match status" value="1"/>
</dbReference>
<reference evidence="2 3" key="1">
    <citation type="submission" date="2024-01" db="EMBL/GenBank/DDBJ databases">
        <title>The genomes of 5 underutilized Papilionoideae crops provide insights into root nodulation and disease resistanc.</title>
        <authorList>
            <person name="Yuan L."/>
        </authorList>
    </citation>
    <scope>NUCLEOTIDE SEQUENCE [LARGE SCALE GENOMIC DNA]</scope>
    <source>
        <strain evidence="2">ZHUSHIDOU_FW_LH</strain>
        <tissue evidence="2">Leaf</tissue>
    </source>
</reference>
<comment type="caution">
    <text evidence="2">The sequence shown here is derived from an EMBL/GenBank/DDBJ whole genome shotgun (WGS) entry which is preliminary data.</text>
</comment>
<name>A0AAN9IFE6_CROPI</name>
<feature type="compositionally biased region" description="Polar residues" evidence="1">
    <location>
        <begin position="165"/>
        <end position="174"/>
    </location>
</feature>
<evidence type="ECO:0000313" key="2">
    <source>
        <dbReference type="EMBL" id="KAK7277222.1"/>
    </source>
</evidence>
<sequence>MRCKKHLHDLTSGVGVCATCLRERLEPIFEAQAQTQTARVTPRCSVSVSDDFKKPEPGLIGLNFPRSVSPYVSRRKSDRLFYSTPPVGSTFPSSGAPAPAKKRLGRFWILSNFFQSRSNKSETSSREATDPSPPSAAASSPSWLSTFLPGRRQNRRRDCEKSDRVTISTENTDFSGELDHSPPGNCCMPEESPQRRNHAAAAARRSRLGSAGKTLSGLVICLSPLVRAKGLSQELGAHVVVSGAHNNHISTAATLCPNRSRKLADFGRVNHNR</sequence>
<feature type="region of interest" description="Disordered" evidence="1">
    <location>
        <begin position="119"/>
        <end position="185"/>
    </location>
</feature>
<protein>
    <submittedName>
        <fullName evidence="2">Uncharacterized protein</fullName>
    </submittedName>
</protein>
<evidence type="ECO:0000256" key="1">
    <source>
        <dbReference type="SAM" id="MobiDB-lite"/>
    </source>
</evidence>
<evidence type="ECO:0000313" key="3">
    <source>
        <dbReference type="Proteomes" id="UP001372338"/>
    </source>
</evidence>
<dbReference type="PANTHER" id="PTHR35486">
    <property type="entry name" value="EXPRESSED PROTEIN"/>
    <property type="match status" value="1"/>
</dbReference>
<accession>A0AAN9IFE6</accession>
<dbReference type="EMBL" id="JAYWIO010000003">
    <property type="protein sequence ID" value="KAK7277222.1"/>
    <property type="molecule type" value="Genomic_DNA"/>
</dbReference>
<feature type="compositionally biased region" description="Basic and acidic residues" evidence="1">
    <location>
        <begin position="119"/>
        <end position="129"/>
    </location>
</feature>
<dbReference type="Proteomes" id="UP001372338">
    <property type="component" value="Unassembled WGS sequence"/>
</dbReference>
<dbReference type="AlphaFoldDB" id="A0AAN9IFE6"/>
<proteinExistence type="predicted"/>
<organism evidence="2 3">
    <name type="scientific">Crotalaria pallida</name>
    <name type="common">Smooth rattlebox</name>
    <name type="synonym">Crotalaria striata</name>
    <dbReference type="NCBI Taxonomy" id="3830"/>
    <lineage>
        <taxon>Eukaryota</taxon>
        <taxon>Viridiplantae</taxon>
        <taxon>Streptophyta</taxon>
        <taxon>Embryophyta</taxon>
        <taxon>Tracheophyta</taxon>
        <taxon>Spermatophyta</taxon>
        <taxon>Magnoliopsida</taxon>
        <taxon>eudicotyledons</taxon>
        <taxon>Gunneridae</taxon>
        <taxon>Pentapetalae</taxon>
        <taxon>rosids</taxon>
        <taxon>fabids</taxon>
        <taxon>Fabales</taxon>
        <taxon>Fabaceae</taxon>
        <taxon>Papilionoideae</taxon>
        <taxon>50 kb inversion clade</taxon>
        <taxon>genistoids sensu lato</taxon>
        <taxon>core genistoids</taxon>
        <taxon>Crotalarieae</taxon>
        <taxon>Crotalaria</taxon>
    </lineage>
</organism>